<dbReference type="AlphaFoldDB" id="A0A1Y0IQM6"/>
<dbReference type="EMBL" id="CP021434">
    <property type="protein sequence ID" value="ARU62821.1"/>
    <property type="molecule type" value="Genomic_DNA"/>
</dbReference>
<evidence type="ECO:0008006" key="3">
    <source>
        <dbReference type="Google" id="ProtNLM"/>
    </source>
</evidence>
<dbReference type="KEGG" id="tum:CBW65_18965"/>
<reference evidence="2" key="1">
    <citation type="submission" date="2017-05" db="EMBL/GenBank/DDBJ databases">
        <authorList>
            <person name="Sung H."/>
        </authorList>
    </citation>
    <scope>NUCLEOTIDE SEQUENCE [LARGE SCALE GENOMIC DNA]</scope>
    <source>
        <strain evidence="2">AR23208</strain>
    </source>
</reference>
<gene>
    <name evidence="1" type="ORF">CBW65_18965</name>
</gene>
<keyword evidence="2" id="KW-1185">Reference proteome</keyword>
<evidence type="ECO:0000313" key="2">
    <source>
        <dbReference type="Proteomes" id="UP000195437"/>
    </source>
</evidence>
<protein>
    <recommendedName>
        <fullName evidence="3">DUF2249 domain-containing protein</fullName>
    </recommendedName>
</protein>
<accession>A0A1Y0IQM6</accession>
<dbReference type="OrthoDB" id="9793824at2"/>
<sequence>MNELTRFCMDEETAEDLLVIDFAEEQLSISDVQELLHECMGPCVLLQRVPSMLHWRQLGEAKGWQVRIELSSGQDDTWDVCFLREE</sequence>
<proteinExistence type="predicted"/>
<dbReference type="RefSeq" id="WP_087458171.1">
    <property type="nucleotide sequence ID" value="NZ_CP021434.1"/>
</dbReference>
<organism evidence="1 2">
    <name type="scientific">Tumebacillus avium</name>
    <dbReference type="NCBI Taxonomy" id="1903704"/>
    <lineage>
        <taxon>Bacteria</taxon>
        <taxon>Bacillati</taxon>
        <taxon>Bacillota</taxon>
        <taxon>Bacilli</taxon>
        <taxon>Bacillales</taxon>
        <taxon>Alicyclobacillaceae</taxon>
        <taxon>Tumebacillus</taxon>
    </lineage>
</organism>
<evidence type="ECO:0000313" key="1">
    <source>
        <dbReference type="EMBL" id="ARU62821.1"/>
    </source>
</evidence>
<name>A0A1Y0IQM6_9BACL</name>
<dbReference type="Proteomes" id="UP000195437">
    <property type="component" value="Chromosome"/>
</dbReference>